<reference evidence="3 4" key="1">
    <citation type="submission" date="2015-07" db="EMBL/GenBank/DDBJ databases">
        <title>The genome of Habropoda laboriosa.</title>
        <authorList>
            <person name="Pan H."/>
            <person name="Kapheim K."/>
        </authorList>
    </citation>
    <scope>NUCLEOTIDE SEQUENCE [LARGE SCALE GENOMIC DNA]</scope>
    <source>
        <strain evidence="3">0110345459</strain>
    </source>
</reference>
<dbReference type="Pfam" id="PF00226">
    <property type="entry name" value="DnaJ"/>
    <property type="match status" value="1"/>
</dbReference>
<dbReference type="EMBL" id="KQ414657">
    <property type="protein sequence ID" value="KOC65809.1"/>
    <property type="molecule type" value="Genomic_DNA"/>
</dbReference>
<dbReference type="OrthoDB" id="376357at2759"/>
<proteinExistence type="predicted"/>
<dbReference type="PRINTS" id="PR00625">
    <property type="entry name" value="JDOMAIN"/>
</dbReference>
<dbReference type="CDD" id="cd06257">
    <property type="entry name" value="DnaJ"/>
    <property type="match status" value="1"/>
</dbReference>
<protein>
    <submittedName>
        <fullName evidence="3">DnaJ like protein subfamily B member 14</fullName>
    </submittedName>
</protein>
<dbReference type="PANTHER" id="PTHR44873:SF1">
    <property type="entry name" value="DNAJ HOMOLOG SUBFAMILY C MEMBER 30, MITOCHONDRIAL"/>
    <property type="match status" value="1"/>
</dbReference>
<evidence type="ECO:0000256" key="1">
    <source>
        <dbReference type="SAM" id="Phobius"/>
    </source>
</evidence>
<dbReference type="InterPro" id="IPR036869">
    <property type="entry name" value="J_dom_sf"/>
</dbReference>
<accession>A0A0L7R4Q0</accession>
<sequence>MKTHYEVLGISPSATYNEIKTAYYKLTLKYHPDKNKGESAKEIFQEISNAYDVLSKYETRKNYDRSMSIKNESFNLKQNVKSSTNIKASYVTRPVSNKIFDFDEWVKNHYHHGFAKEKAKKQWQDLLEQHVYNLPEIIFLCALTFIITTVYGGYLYYGLAVQRKRKN</sequence>
<dbReference type="InterPro" id="IPR053025">
    <property type="entry name" value="Mito_ATP_Synthase-Asso"/>
</dbReference>
<name>A0A0L7R4Q0_9HYME</name>
<dbReference type="STRING" id="597456.A0A0L7R4Q0"/>
<dbReference type="Gene3D" id="1.10.287.110">
    <property type="entry name" value="DnaJ domain"/>
    <property type="match status" value="1"/>
</dbReference>
<organism evidence="3 4">
    <name type="scientific">Habropoda laboriosa</name>
    <dbReference type="NCBI Taxonomy" id="597456"/>
    <lineage>
        <taxon>Eukaryota</taxon>
        <taxon>Metazoa</taxon>
        <taxon>Ecdysozoa</taxon>
        <taxon>Arthropoda</taxon>
        <taxon>Hexapoda</taxon>
        <taxon>Insecta</taxon>
        <taxon>Pterygota</taxon>
        <taxon>Neoptera</taxon>
        <taxon>Endopterygota</taxon>
        <taxon>Hymenoptera</taxon>
        <taxon>Apocrita</taxon>
        <taxon>Aculeata</taxon>
        <taxon>Apoidea</taxon>
        <taxon>Anthophila</taxon>
        <taxon>Apidae</taxon>
        <taxon>Habropoda</taxon>
    </lineage>
</organism>
<evidence type="ECO:0000313" key="3">
    <source>
        <dbReference type="EMBL" id="KOC65809.1"/>
    </source>
</evidence>
<keyword evidence="1" id="KW-1133">Transmembrane helix</keyword>
<evidence type="ECO:0000259" key="2">
    <source>
        <dbReference type="PROSITE" id="PS50076"/>
    </source>
</evidence>
<dbReference type="PROSITE" id="PS50076">
    <property type="entry name" value="DNAJ_2"/>
    <property type="match status" value="1"/>
</dbReference>
<dbReference type="PANTHER" id="PTHR44873">
    <property type="entry name" value="DNAJ HOMOLOG SUBFAMILY C MEMBER 30, MITOCHONDRIAL"/>
    <property type="match status" value="1"/>
</dbReference>
<feature type="transmembrane region" description="Helical" evidence="1">
    <location>
        <begin position="137"/>
        <end position="157"/>
    </location>
</feature>
<dbReference type="InterPro" id="IPR001623">
    <property type="entry name" value="DnaJ_domain"/>
</dbReference>
<evidence type="ECO:0000313" key="4">
    <source>
        <dbReference type="Proteomes" id="UP000053825"/>
    </source>
</evidence>
<gene>
    <name evidence="3" type="ORF">WH47_10271</name>
</gene>
<dbReference type="SUPFAM" id="SSF46565">
    <property type="entry name" value="Chaperone J-domain"/>
    <property type="match status" value="1"/>
</dbReference>
<keyword evidence="4" id="KW-1185">Reference proteome</keyword>
<dbReference type="Proteomes" id="UP000053825">
    <property type="component" value="Unassembled WGS sequence"/>
</dbReference>
<feature type="domain" description="J" evidence="2">
    <location>
        <begin position="3"/>
        <end position="67"/>
    </location>
</feature>
<dbReference type="SMART" id="SM00271">
    <property type="entry name" value="DnaJ"/>
    <property type="match status" value="1"/>
</dbReference>
<dbReference type="AlphaFoldDB" id="A0A0L7R4Q0"/>
<keyword evidence="1" id="KW-0812">Transmembrane</keyword>
<keyword evidence="1" id="KW-0472">Membrane</keyword>